<keyword evidence="3" id="KW-1185">Reference proteome</keyword>
<feature type="compositionally biased region" description="Low complexity" evidence="1">
    <location>
        <begin position="288"/>
        <end position="300"/>
    </location>
</feature>
<gene>
    <name evidence="2" type="ORF">NUU61_003341</name>
</gene>
<evidence type="ECO:0000313" key="3">
    <source>
        <dbReference type="Proteomes" id="UP001141434"/>
    </source>
</evidence>
<proteinExistence type="predicted"/>
<protein>
    <submittedName>
        <fullName evidence="2">Uncharacterized protein</fullName>
    </submittedName>
</protein>
<accession>A0A9W9FTC9</accession>
<dbReference type="OrthoDB" id="4369965at2759"/>
<feature type="compositionally biased region" description="Polar residues" evidence="1">
    <location>
        <begin position="563"/>
        <end position="596"/>
    </location>
</feature>
<organism evidence="2 3">
    <name type="scientific">Penicillium alfredii</name>
    <dbReference type="NCBI Taxonomy" id="1506179"/>
    <lineage>
        <taxon>Eukaryota</taxon>
        <taxon>Fungi</taxon>
        <taxon>Dikarya</taxon>
        <taxon>Ascomycota</taxon>
        <taxon>Pezizomycotina</taxon>
        <taxon>Eurotiomycetes</taxon>
        <taxon>Eurotiomycetidae</taxon>
        <taxon>Eurotiales</taxon>
        <taxon>Aspergillaceae</taxon>
        <taxon>Penicillium</taxon>
    </lineage>
</organism>
<feature type="region of interest" description="Disordered" evidence="1">
    <location>
        <begin position="201"/>
        <end position="302"/>
    </location>
</feature>
<reference evidence="2" key="1">
    <citation type="submission" date="2022-11" db="EMBL/GenBank/DDBJ databases">
        <authorList>
            <person name="Petersen C."/>
        </authorList>
    </citation>
    <scope>NUCLEOTIDE SEQUENCE</scope>
    <source>
        <strain evidence="2">IBT 34128</strain>
    </source>
</reference>
<feature type="compositionally biased region" description="Basic and acidic residues" evidence="1">
    <location>
        <begin position="531"/>
        <end position="544"/>
    </location>
</feature>
<evidence type="ECO:0000313" key="2">
    <source>
        <dbReference type="EMBL" id="KAJ5105994.1"/>
    </source>
</evidence>
<evidence type="ECO:0000256" key="1">
    <source>
        <dbReference type="SAM" id="MobiDB-lite"/>
    </source>
</evidence>
<comment type="caution">
    <text evidence="2">The sequence shown here is derived from an EMBL/GenBank/DDBJ whole genome shotgun (WGS) entry which is preliminary data.</text>
</comment>
<dbReference type="RefSeq" id="XP_056514990.1">
    <property type="nucleotide sequence ID" value="XM_056653923.1"/>
</dbReference>
<sequence>MDEFHSILSTALFRLGTGQHAEGYENGYSLESREEHDTLTRCNEVMRQVIHGALFFQGRDLQLMAELYVECQANGKKCPIEACHLLRNALLPFATESVLEELVESKYLVVTERYHRQISELVLDGAARRLGRLVRKDPEADYQVSYDKAYDPESEVGFSACDRVLPSIEDEEISDSGPRDGISSPASVVVGDRGIAASAELSFDRESSQRVPASGRHKKSARSKKKLSSKQKRYETSCSLSSSDSKRNEQQLFRPVPSREQRKLANDFPIDGTTDENGIAQPAAASGKTAKAKPTTLTPKGIRDIARSGDTKMMKQHGEVFYTTTVLAYQIKWPYAWTILERNRGRFKVSDDVLNRVLPKWKEIIEAHELLATDTPAPLSRSQSRVSREIFADEEASDKENLYKGPVADFAPLQELGTGDFTTQTITSNLDQLNRSMERLIAITEKSVATNEMVVQALRDFLNAPAVSCSREKASQILELSPVIKEESSPSFGPMSRYIRLGKDGPLTLNSPRLGKFSAPRSCSSITPGPRELERTETESRNEQRGLLLFGYDNGVRPNVRTSQYGSITLQSRAPSFESTSSKNRPTKTTKSSRTWLTDPHDEVSGASSRAASKTPMDFRRYETRSGKLFDKM</sequence>
<dbReference type="AlphaFoldDB" id="A0A9W9FTC9"/>
<dbReference type="EMBL" id="JAPMSZ010000004">
    <property type="protein sequence ID" value="KAJ5105994.1"/>
    <property type="molecule type" value="Genomic_DNA"/>
</dbReference>
<dbReference type="GeneID" id="81393091"/>
<reference evidence="2" key="2">
    <citation type="journal article" date="2023" name="IMA Fungus">
        <title>Comparative genomic study of the Penicillium genus elucidates a diverse pangenome and 15 lateral gene transfer events.</title>
        <authorList>
            <person name="Petersen C."/>
            <person name="Sorensen T."/>
            <person name="Nielsen M.R."/>
            <person name="Sondergaard T.E."/>
            <person name="Sorensen J.L."/>
            <person name="Fitzpatrick D.A."/>
            <person name="Frisvad J.C."/>
            <person name="Nielsen K.L."/>
        </authorList>
    </citation>
    <scope>NUCLEOTIDE SEQUENCE</scope>
    <source>
        <strain evidence="2">IBT 34128</strain>
    </source>
</reference>
<dbReference type="Proteomes" id="UP001141434">
    <property type="component" value="Unassembled WGS sequence"/>
</dbReference>
<name>A0A9W9FTC9_9EURO</name>
<feature type="compositionally biased region" description="Basic residues" evidence="1">
    <location>
        <begin position="215"/>
        <end position="231"/>
    </location>
</feature>
<feature type="region of interest" description="Disordered" evidence="1">
    <location>
        <begin position="511"/>
        <end position="544"/>
    </location>
</feature>
<feature type="region of interest" description="Disordered" evidence="1">
    <location>
        <begin position="563"/>
        <end position="633"/>
    </location>
</feature>
<feature type="compositionally biased region" description="Basic and acidic residues" evidence="1">
    <location>
        <begin position="617"/>
        <end position="633"/>
    </location>
</feature>